<evidence type="ECO:0000256" key="13">
    <source>
        <dbReference type="SAM" id="Phobius"/>
    </source>
</evidence>
<evidence type="ECO:0000259" key="14">
    <source>
        <dbReference type="PROSITE" id="PS50109"/>
    </source>
</evidence>
<dbReference type="Gene3D" id="3.30.565.10">
    <property type="entry name" value="Histidine kinase-like ATPase, C-terminal domain"/>
    <property type="match status" value="1"/>
</dbReference>
<reference evidence="16 17" key="1">
    <citation type="submission" date="2021-05" db="EMBL/GenBank/DDBJ databases">
        <title>Shewanella sp. JM162201.</title>
        <authorList>
            <person name="Xu S."/>
            <person name="Li A."/>
        </authorList>
    </citation>
    <scope>NUCLEOTIDE SEQUENCE [LARGE SCALE GENOMIC DNA]</scope>
    <source>
        <strain evidence="16 17">JM162201</strain>
    </source>
</reference>
<dbReference type="InterPro" id="IPR036890">
    <property type="entry name" value="HATPase_C_sf"/>
</dbReference>
<evidence type="ECO:0000313" key="16">
    <source>
        <dbReference type="EMBL" id="MBT1445391.1"/>
    </source>
</evidence>
<protein>
    <recommendedName>
        <fullName evidence="3">histidine kinase</fullName>
        <ecNumber evidence="3">2.7.13.3</ecNumber>
    </recommendedName>
</protein>
<keyword evidence="5" id="KW-0808">Transferase</keyword>
<keyword evidence="11" id="KW-0902">Two-component regulatory system</keyword>
<evidence type="ECO:0000256" key="7">
    <source>
        <dbReference type="ARBA" id="ARBA00022741"/>
    </source>
</evidence>
<evidence type="ECO:0000256" key="5">
    <source>
        <dbReference type="ARBA" id="ARBA00022679"/>
    </source>
</evidence>
<keyword evidence="8" id="KW-0418">Kinase</keyword>
<evidence type="ECO:0000256" key="12">
    <source>
        <dbReference type="ARBA" id="ARBA00023136"/>
    </source>
</evidence>
<feature type="domain" description="Histidine kinase" evidence="14">
    <location>
        <begin position="267"/>
        <end position="460"/>
    </location>
</feature>
<dbReference type="PROSITE" id="PS50109">
    <property type="entry name" value="HIS_KIN"/>
    <property type="match status" value="1"/>
</dbReference>
<gene>
    <name evidence="16" type="ORF">KJI95_12755</name>
</gene>
<evidence type="ECO:0000256" key="9">
    <source>
        <dbReference type="ARBA" id="ARBA00022840"/>
    </source>
</evidence>
<name>A0ABS5V6D0_9GAMM</name>
<keyword evidence="9" id="KW-0067">ATP-binding</keyword>
<comment type="subcellular location">
    <subcellularLocation>
        <location evidence="2">Membrane</location>
    </subcellularLocation>
</comment>
<evidence type="ECO:0000259" key="15">
    <source>
        <dbReference type="PROSITE" id="PS50885"/>
    </source>
</evidence>
<dbReference type="PROSITE" id="PS50885">
    <property type="entry name" value="HAMP"/>
    <property type="match status" value="1"/>
</dbReference>
<keyword evidence="10 13" id="KW-1133">Transmembrane helix</keyword>
<evidence type="ECO:0000313" key="17">
    <source>
        <dbReference type="Proteomes" id="UP001195903"/>
    </source>
</evidence>
<dbReference type="CDD" id="cd16954">
    <property type="entry name" value="HATPase_PhoQ-like"/>
    <property type="match status" value="1"/>
</dbReference>
<comment type="caution">
    <text evidence="16">The sequence shown here is derived from an EMBL/GenBank/DDBJ whole genome shotgun (WGS) entry which is preliminary data.</text>
</comment>
<dbReference type="Pfam" id="PF02518">
    <property type="entry name" value="HATPase_c"/>
    <property type="match status" value="1"/>
</dbReference>
<evidence type="ECO:0000256" key="10">
    <source>
        <dbReference type="ARBA" id="ARBA00022989"/>
    </source>
</evidence>
<dbReference type="SMART" id="SM00387">
    <property type="entry name" value="HATPase_c"/>
    <property type="match status" value="1"/>
</dbReference>
<dbReference type="InterPro" id="IPR050428">
    <property type="entry name" value="TCS_sensor_his_kinase"/>
</dbReference>
<evidence type="ECO:0000256" key="4">
    <source>
        <dbReference type="ARBA" id="ARBA00022553"/>
    </source>
</evidence>
<dbReference type="PANTHER" id="PTHR45436">
    <property type="entry name" value="SENSOR HISTIDINE KINASE YKOH"/>
    <property type="match status" value="1"/>
</dbReference>
<dbReference type="InterPro" id="IPR003594">
    <property type="entry name" value="HATPase_dom"/>
</dbReference>
<organism evidence="16 17">
    <name type="scientific">Shewanella jiangmenensis</name>
    <dbReference type="NCBI Taxonomy" id="2837387"/>
    <lineage>
        <taxon>Bacteria</taxon>
        <taxon>Pseudomonadati</taxon>
        <taxon>Pseudomonadota</taxon>
        <taxon>Gammaproteobacteria</taxon>
        <taxon>Alteromonadales</taxon>
        <taxon>Shewanellaceae</taxon>
        <taxon>Shewanella</taxon>
    </lineage>
</organism>
<dbReference type="InterPro" id="IPR058619">
    <property type="entry name" value="PhoQ/CarS-like_HATPase"/>
</dbReference>
<evidence type="ECO:0000256" key="8">
    <source>
        <dbReference type="ARBA" id="ARBA00022777"/>
    </source>
</evidence>
<dbReference type="InterPro" id="IPR003660">
    <property type="entry name" value="HAMP_dom"/>
</dbReference>
<keyword evidence="6 13" id="KW-0812">Transmembrane</keyword>
<evidence type="ECO:0000256" key="3">
    <source>
        <dbReference type="ARBA" id="ARBA00012438"/>
    </source>
</evidence>
<evidence type="ECO:0000256" key="11">
    <source>
        <dbReference type="ARBA" id="ARBA00023012"/>
    </source>
</evidence>
<keyword evidence="4" id="KW-0597">Phosphoprotein</keyword>
<keyword evidence="12 13" id="KW-0472">Membrane</keyword>
<keyword evidence="17" id="KW-1185">Reference proteome</keyword>
<evidence type="ECO:0000256" key="6">
    <source>
        <dbReference type="ARBA" id="ARBA00022692"/>
    </source>
</evidence>
<evidence type="ECO:0000256" key="1">
    <source>
        <dbReference type="ARBA" id="ARBA00000085"/>
    </source>
</evidence>
<feature type="domain" description="HAMP" evidence="15">
    <location>
        <begin position="208"/>
        <end position="259"/>
    </location>
</feature>
<keyword evidence="7" id="KW-0547">Nucleotide-binding</keyword>
<dbReference type="Gene3D" id="1.10.287.130">
    <property type="match status" value="1"/>
</dbReference>
<feature type="transmembrane region" description="Helical" evidence="13">
    <location>
        <begin position="188"/>
        <end position="207"/>
    </location>
</feature>
<feature type="transmembrane region" description="Helical" evidence="13">
    <location>
        <begin position="28"/>
        <end position="51"/>
    </location>
</feature>
<evidence type="ECO:0000256" key="2">
    <source>
        <dbReference type="ARBA" id="ARBA00004370"/>
    </source>
</evidence>
<comment type="catalytic activity">
    <reaction evidence="1">
        <text>ATP + protein L-histidine = ADP + protein N-phospho-L-histidine.</text>
        <dbReference type="EC" id="2.7.13.3"/>
    </reaction>
</comment>
<dbReference type="Proteomes" id="UP001195903">
    <property type="component" value="Unassembled WGS sequence"/>
</dbReference>
<dbReference type="SUPFAM" id="SSF55874">
    <property type="entry name" value="ATPase domain of HSP90 chaperone/DNA topoisomerase II/histidine kinase"/>
    <property type="match status" value="1"/>
</dbReference>
<dbReference type="RefSeq" id="WP_214507582.1">
    <property type="nucleotide sequence ID" value="NZ_JAHEPS010000004.1"/>
</dbReference>
<dbReference type="InterPro" id="IPR004358">
    <property type="entry name" value="Sig_transdc_His_kin-like_C"/>
</dbReference>
<dbReference type="PRINTS" id="PR00344">
    <property type="entry name" value="BCTRLSENSOR"/>
</dbReference>
<proteinExistence type="predicted"/>
<dbReference type="EC" id="2.7.13.3" evidence="3"/>
<dbReference type="InterPro" id="IPR005467">
    <property type="entry name" value="His_kinase_dom"/>
</dbReference>
<accession>A0ABS5V6D0</accession>
<sequence>MPETITGKTAKFAPLQRRLERLSLKTRLFVSASVLMLLLLPALGLALYQAFEREVLASSRDEMSALVYSVLAQADVIEGELEMPAMLPDPLFNVDSSGLYAIVTLPDHDVVWRSGSLIARDPLPDLTPPPAGLDARSFGDTSLTGEPLFVMSYTALYESDGRDVPVTVHILKSQLRFHEALDSFKGRLWRYLLATMILLALVLGLWLRWTIKPISRFETELKAVELGEKERIDSDYPKELGPLVHQLNSLLTTEQNQRKRYRNALSDLAHSLKTPLAVLQSHPGLDDAVMEQVDSISHSISHQLKRAQSAGAASWHQGVEILPQAERLSRSLGKIHRDKAIDIELALTPELVFKGDKGDLTELLGNLLDNACKAASKRVRLSASKLDGSLRLCVEDDGPGVDESMREKIFERGMRADTYDKGHGIGLAIVRDLTDAYQGRLRVERSELLGGAKFEVSFHQ</sequence>
<dbReference type="PANTHER" id="PTHR45436:SF4">
    <property type="entry name" value="SENSOR PROTEIN PHOQ"/>
    <property type="match status" value="1"/>
</dbReference>
<dbReference type="EMBL" id="JAHEPS010000004">
    <property type="protein sequence ID" value="MBT1445391.1"/>
    <property type="molecule type" value="Genomic_DNA"/>
</dbReference>